<keyword evidence="2" id="KW-1185">Reference proteome</keyword>
<protein>
    <submittedName>
        <fullName evidence="1">Uncharacterized protein</fullName>
    </submittedName>
</protein>
<evidence type="ECO:0000313" key="1">
    <source>
        <dbReference type="EMBL" id="MEU3708992.1"/>
    </source>
</evidence>
<evidence type="ECO:0000313" key="2">
    <source>
        <dbReference type="Proteomes" id="UP001550853"/>
    </source>
</evidence>
<gene>
    <name evidence="1" type="ORF">AB0E61_02710</name>
</gene>
<dbReference type="EMBL" id="JBEZVI010000002">
    <property type="protein sequence ID" value="MEU3708992.1"/>
    <property type="molecule type" value="Genomic_DNA"/>
</dbReference>
<reference evidence="1 2" key="1">
    <citation type="submission" date="2024-06" db="EMBL/GenBank/DDBJ databases">
        <title>The Natural Products Discovery Center: Release of the First 8490 Sequenced Strains for Exploring Actinobacteria Biosynthetic Diversity.</title>
        <authorList>
            <person name="Kalkreuter E."/>
            <person name="Kautsar S.A."/>
            <person name="Yang D."/>
            <person name="Bader C.D."/>
            <person name="Teijaro C.N."/>
            <person name="Fluegel L."/>
            <person name="Davis C.M."/>
            <person name="Simpson J.R."/>
            <person name="Lauterbach L."/>
            <person name="Steele A.D."/>
            <person name="Gui C."/>
            <person name="Meng S."/>
            <person name="Li G."/>
            <person name="Viehrig K."/>
            <person name="Ye F."/>
            <person name="Su P."/>
            <person name="Kiefer A.F."/>
            <person name="Nichols A."/>
            <person name="Cepeda A.J."/>
            <person name="Yan W."/>
            <person name="Fan B."/>
            <person name="Jiang Y."/>
            <person name="Adhikari A."/>
            <person name="Zheng C.-J."/>
            <person name="Schuster L."/>
            <person name="Cowan T.M."/>
            <person name="Smanski M.J."/>
            <person name="Chevrette M.G."/>
            <person name="De Carvalho L.P.S."/>
            <person name="Shen B."/>
        </authorList>
    </citation>
    <scope>NUCLEOTIDE SEQUENCE [LARGE SCALE GENOMIC DNA]</scope>
    <source>
        <strain evidence="1 2">NPDC033039</strain>
    </source>
</reference>
<dbReference type="RefSeq" id="WP_030287086.1">
    <property type="nucleotide sequence ID" value="NZ_JBEZVI010000002.1"/>
</dbReference>
<sequence>MREDITIPDMRGVPRRSHRTWDTCSNGLSYAMRSEPVAAREVRGGDWVIGLAANPRRNSSDAWRVGQVLIRETREGKTQIRIGFYGEWVAWEGDPDTSIPVYRR</sequence>
<organism evidence="1 2">
    <name type="scientific">Streptomyces catenulae</name>
    <dbReference type="NCBI Taxonomy" id="66875"/>
    <lineage>
        <taxon>Bacteria</taxon>
        <taxon>Bacillati</taxon>
        <taxon>Actinomycetota</taxon>
        <taxon>Actinomycetes</taxon>
        <taxon>Kitasatosporales</taxon>
        <taxon>Streptomycetaceae</taxon>
        <taxon>Streptomyces</taxon>
    </lineage>
</organism>
<proteinExistence type="predicted"/>
<dbReference type="Proteomes" id="UP001550853">
    <property type="component" value="Unassembled WGS sequence"/>
</dbReference>
<name>A0ABV2YTC3_9ACTN</name>
<accession>A0ABV2YTC3</accession>
<comment type="caution">
    <text evidence="1">The sequence shown here is derived from an EMBL/GenBank/DDBJ whole genome shotgun (WGS) entry which is preliminary data.</text>
</comment>